<dbReference type="InterPro" id="IPR049734">
    <property type="entry name" value="NudC-like_C"/>
</dbReference>
<dbReference type="InterPro" id="IPR050241">
    <property type="entry name" value="NAD-cap_RNA_hydrolase_NudC"/>
</dbReference>
<comment type="cofactor">
    <cofactor evidence="2">
        <name>Zn(2+)</name>
        <dbReference type="ChEBI" id="CHEBI:29105"/>
    </cofactor>
</comment>
<dbReference type="GO" id="GO:0019677">
    <property type="term" value="P:NAD+ catabolic process"/>
    <property type="evidence" value="ECO:0007669"/>
    <property type="project" value="TreeGrafter"/>
</dbReference>
<dbReference type="Pfam" id="PF00293">
    <property type="entry name" value="NUDIX"/>
    <property type="match status" value="1"/>
</dbReference>
<accession>A0A1I1N859</accession>
<evidence type="ECO:0000313" key="12">
    <source>
        <dbReference type="Proteomes" id="UP000182192"/>
    </source>
</evidence>
<dbReference type="eggNOG" id="COG2816">
    <property type="taxonomic scope" value="Bacteria"/>
</dbReference>
<evidence type="ECO:0000256" key="7">
    <source>
        <dbReference type="ARBA" id="ARBA00022842"/>
    </source>
</evidence>
<reference evidence="11 12" key="1">
    <citation type="submission" date="2016-10" db="EMBL/GenBank/DDBJ databases">
        <authorList>
            <person name="de Groot N.N."/>
        </authorList>
    </citation>
    <scope>NUCLEOTIDE SEQUENCE [LARGE SCALE GENOMIC DNA]</scope>
    <source>
        <strain evidence="11 12">AR67</strain>
    </source>
</reference>
<gene>
    <name evidence="11" type="ORF">SAMN02910406_02638</name>
</gene>
<dbReference type="GO" id="GO:0046872">
    <property type="term" value="F:metal ion binding"/>
    <property type="evidence" value="ECO:0007669"/>
    <property type="project" value="UniProtKB-KW"/>
</dbReference>
<comment type="catalytic activity">
    <reaction evidence="9">
        <text>a 5'-end NAD(+)-phospho-ribonucleoside in mRNA + H2O = a 5'-end phospho-adenosine-phospho-ribonucleoside in mRNA + beta-nicotinamide D-ribonucleotide + 2 H(+)</text>
        <dbReference type="Rhea" id="RHEA:60876"/>
        <dbReference type="Rhea" id="RHEA-COMP:15698"/>
        <dbReference type="Rhea" id="RHEA-COMP:15719"/>
        <dbReference type="ChEBI" id="CHEBI:14649"/>
        <dbReference type="ChEBI" id="CHEBI:15377"/>
        <dbReference type="ChEBI" id="CHEBI:15378"/>
        <dbReference type="ChEBI" id="CHEBI:144029"/>
        <dbReference type="ChEBI" id="CHEBI:144051"/>
    </reaction>
    <physiologicalReaction direction="left-to-right" evidence="9">
        <dbReference type="Rhea" id="RHEA:60877"/>
    </physiologicalReaction>
</comment>
<evidence type="ECO:0000256" key="3">
    <source>
        <dbReference type="ARBA" id="ARBA00009595"/>
    </source>
</evidence>
<evidence type="ECO:0000313" key="11">
    <source>
        <dbReference type="EMBL" id="SFC90963.1"/>
    </source>
</evidence>
<dbReference type="PROSITE" id="PS00893">
    <property type="entry name" value="NUDIX_BOX"/>
    <property type="match status" value="1"/>
</dbReference>
<dbReference type="GO" id="GO:0035529">
    <property type="term" value="F:NADH pyrophosphatase activity"/>
    <property type="evidence" value="ECO:0007669"/>
    <property type="project" value="TreeGrafter"/>
</dbReference>
<keyword evidence="5" id="KW-0479">Metal-binding</keyword>
<dbReference type="InterPro" id="IPR015797">
    <property type="entry name" value="NUDIX_hydrolase-like_dom_sf"/>
</dbReference>
<keyword evidence="8" id="KW-0520">NAD</keyword>
<dbReference type="PANTHER" id="PTHR42904:SF6">
    <property type="entry name" value="NAD-CAPPED RNA HYDROLASE NUDT12"/>
    <property type="match status" value="1"/>
</dbReference>
<dbReference type="GO" id="GO:0006742">
    <property type="term" value="P:NADP+ catabolic process"/>
    <property type="evidence" value="ECO:0007669"/>
    <property type="project" value="TreeGrafter"/>
</dbReference>
<dbReference type="InterPro" id="IPR000086">
    <property type="entry name" value="NUDIX_hydrolase_dom"/>
</dbReference>
<name>A0A1I1N859_RUMAL</name>
<comment type="cofactor">
    <cofactor evidence="1">
        <name>Mg(2+)</name>
        <dbReference type="ChEBI" id="CHEBI:18420"/>
    </cofactor>
</comment>
<dbReference type="Gene3D" id="3.90.79.10">
    <property type="entry name" value="Nucleoside Triphosphate Pyrophosphohydrolase"/>
    <property type="match status" value="1"/>
</dbReference>
<dbReference type="CDD" id="cd03429">
    <property type="entry name" value="NUDIX_NADH_pyrophosphatase_Nudt13"/>
    <property type="match status" value="1"/>
</dbReference>
<protein>
    <recommendedName>
        <fullName evidence="4">NAD(+) diphosphatase</fullName>
        <ecNumber evidence="4">3.6.1.22</ecNumber>
    </recommendedName>
</protein>
<sequence length="178" mass="20259">MRYIYCPQCGRKLIEKPAGDEGLVPYCEGCEKLWFDSFPSCSIVLVANEFDEIALLRQDYMSDRYTTFVSGYITPGENAEQTAVREVAEEIGIKVENLDYAGTYWFEKQGLFMHGFIARVKKQPLVLSSEVDWADWVPAEKVIETIFPDSPGNAAFAIYKKFMGEYFGKSDPRIGKDD</sequence>
<feature type="domain" description="Nudix hydrolase" evidence="10">
    <location>
        <begin position="36"/>
        <end position="162"/>
    </location>
</feature>
<dbReference type="EC" id="3.6.1.22" evidence="4"/>
<dbReference type="RefSeq" id="WP_074962285.1">
    <property type="nucleotide sequence ID" value="NZ_FOKQ01000025.1"/>
</dbReference>
<keyword evidence="7" id="KW-0460">Magnesium</keyword>
<proteinExistence type="inferred from homology"/>
<dbReference type="AlphaFoldDB" id="A0A1I1N859"/>
<organism evidence="11 12">
    <name type="scientific">Ruminococcus albus</name>
    <dbReference type="NCBI Taxonomy" id="1264"/>
    <lineage>
        <taxon>Bacteria</taxon>
        <taxon>Bacillati</taxon>
        <taxon>Bacillota</taxon>
        <taxon>Clostridia</taxon>
        <taxon>Eubacteriales</taxon>
        <taxon>Oscillospiraceae</taxon>
        <taxon>Ruminococcus</taxon>
    </lineage>
</organism>
<dbReference type="SUPFAM" id="SSF55811">
    <property type="entry name" value="Nudix"/>
    <property type="match status" value="1"/>
</dbReference>
<comment type="similarity">
    <text evidence="3">Belongs to the Nudix hydrolase family. NudC subfamily.</text>
</comment>
<evidence type="ECO:0000256" key="9">
    <source>
        <dbReference type="ARBA" id="ARBA00023679"/>
    </source>
</evidence>
<evidence type="ECO:0000259" key="10">
    <source>
        <dbReference type="PROSITE" id="PS51462"/>
    </source>
</evidence>
<evidence type="ECO:0000256" key="2">
    <source>
        <dbReference type="ARBA" id="ARBA00001947"/>
    </source>
</evidence>
<keyword evidence="6" id="KW-0378">Hydrolase</keyword>
<evidence type="ECO:0000256" key="4">
    <source>
        <dbReference type="ARBA" id="ARBA00012381"/>
    </source>
</evidence>
<dbReference type="PROSITE" id="PS51462">
    <property type="entry name" value="NUDIX"/>
    <property type="match status" value="1"/>
</dbReference>
<dbReference type="OrthoDB" id="9800077at2"/>
<evidence type="ECO:0000256" key="1">
    <source>
        <dbReference type="ARBA" id="ARBA00001946"/>
    </source>
</evidence>
<dbReference type="InterPro" id="IPR020084">
    <property type="entry name" value="NUDIX_hydrolase_CS"/>
</dbReference>
<dbReference type="PANTHER" id="PTHR42904">
    <property type="entry name" value="NUDIX HYDROLASE, NUDC SUBFAMILY"/>
    <property type="match status" value="1"/>
</dbReference>
<evidence type="ECO:0000256" key="6">
    <source>
        <dbReference type="ARBA" id="ARBA00022801"/>
    </source>
</evidence>
<dbReference type="Proteomes" id="UP000182192">
    <property type="component" value="Unassembled WGS sequence"/>
</dbReference>
<evidence type="ECO:0000256" key="5">
    <source>
        <dbReference type="ARBA" id="ARBA00022723"/>
    </source>
</evidence>
<dbReference type="EMBL" id="FOKQ01000025">
    <property type="protein sequence ID" value="SFC90963.1"/>
    <property type="molecule type" value="Genomic_DNA"/>
</dbReference>
<dbReference type="GO" id="GO:0005829">
    <property type="term" value="C:cytosol"/>
    <property type="evidence" value="ECO:0007669"/>
    <property type="project" value="TreeGrafter"/>
</dbReference>
<evidence type="ECO:0000256" key="8">
    <source>
        <dbReference type="ARBA" id="ARBA00023027"/>
    </source>
</evidence>